<keyword evidence="3" id="KW-1185">Reference proteome</keyword>
<gene>
    <name evidence="2" type="ORF">QEZ41_09450</name>
</gene>
<evidence type="ECO:0000259" key="1">
    <source>
        <dbReference type="Pfam" id="PF13439"/>
    </source>
</evidence>
<dbReference type="CDD" id="cd03807">
    <property type="entry name" value="GT4_WbnK-like"/>
    <property type="match status" value="1"/>
</dbReference>
<dbReference type="Pfam" id="PF13439">
    <property type="entry name" value="Glyco_transf_4"/>
    <property type="match status" value="1"/>
</dbReference>
<dbReference type="Gene3D" id="3.40.50.2000">
    <property type="entry name" value="Glycogen Phosphorylase B"/>
    <property type="match status" value="2"/>
</dbReference>
<accession>A0ABT7SQN1</accession>
<dbReference type="GO" id="GO:0016757">
    <property type="term" value="F:glycosyltransferase activity"/>
    <property type="evidence" value="ECO:0007669"/>
    <property type="project" value="UniProtKB-KW"/>
</dbReference>
<evidence type="ECO:0000313" key="2">
    <source>
        <dbReference type="EMBL" id="MDM7858496.1"/>
    </source>
</evidence>
<dbReference type="EMBL" id="JAUCDY010000011">
    <property type="protein sequence ID" value="MDM7858496.1"/>
    <property type="molecule type" value="Genomic_DNA"/>
</dbReference>
<organism evidence="2 3">
    <name type="scientific">Thiopseudomonas acetoxidans</name>
    <dbReference type="NCBI Taxonomy" id="3041622"/>
    <lineage>
        <taxon>Bacteria</taxon>
        <taxon>Pseudomonadati</taxon>
        <taxon>Pseudomonadota</taxon>
        <taxon>Gammaproteobacteria</taxon>
        <taxon>Pseudomonadales</taxon>
        <taxon>Pseudomonadaceae</taxon>
        <taxon>Thiopseudomonas</taxon>
    </lineage>
</organism>
<dbReference type="SUPFAM" id="SSF53756">
    <property type="entry name" value="UDP-Glycosyltransferase/glycogen phosphorylase"/>
    <property type="match status" value="1"/>
</dbReference>
<comment type="caution">
    <text evidence="2">The sequence shown here is derived from an EMBL/GenBank/DDBJ whole genome shotgun (WGS) entry which is preliminary data.</text>
</comment>
<dbReference type="RefSeq" id="WP_289411219.1">
    <property type="nucleotide sequence ID" value="NZ_JAUCDY010000011.1"/>
</dbReference>
<feature type="domain" description="Glycosyltransferase subfamily 4-like N-terminal" evidence="1">
    <location>
        <begin position="13"/>
        <end position="173"/>
    </location>
</feature>
<dbReference type="InterPro" id="IPR028098">
    <property type="entry name" value="Glyco_trans_4-like_N"/>
</dbReference>
<keyword evidence="2" id="KW-0808">Transferase</keyword>
<dbReference type="PANTHER" id="PTHR12526">
    <property type="entry name" value="GLYCOSYLTRANSFERASE"/>
    <property type="match status" value="1"/>
</dbReference>
<keyword evidence="2" id="KW-0328">Glycosyltransferase</keyword>
<reference evidence="2 3" key="1">
    <citation type="submission" date="2023-06" db="EMBL/GenBank/DDBJ databases">
        <title>Thiopseudomonas sp. CY1220 draft genome sequence.</title>
        <authorList>
            <person name="Zhao G."/>
            <person name="An M."/>
        </authorList>
    </citation>
    <scope>NUCLEOTIDE SEQUENCE [LARGE SCALE GENOMIC DNA]</scope>
    <source>
        <strain evidence="2 3">CY1220</strain>
    </source>
</reference>
<dbReference type="Proteomes" id="UP001241056">
    <property type="component" value="Unassembled WGS sequence"/>
</dbReference>
<name>A0ABT7SQN1_9GAMM</name>
<sequence length="371" mass="41073">MKIAHIITGLNNGGAEAVLYRLCTNDISVTHTVISLMGMGKYGPLLQETGVEVHCLNMPAGRITFSGLYSLYKLLKKSKPNAVQTWMYHADLIGGVIARLAGVKNIFWNIRHSVLEKGKSKRNTILIAKFCSWISPFIPKQIICCANKALAVHAKNGYQRNKMVVIANGYELDKFTPNSQLALDTRNELLLNENVVLLGMVGRYDPLKDHTNLLAALSQLKHQFDFKCLLVGKDLSTTNNELISEIEKQGLQSHIVLLEQRNDIPAIMNALDLHILSSSSEAFPNVIAEAMACGTPCVSTDVGDAALIVGEAGWVVPAQDSRQLASAITQALTLKQDSLKWLELQNQARNRILEHFSIETMINKYHDVWNS</sequence>
<proteinExistence type="predicted"/>
<dbReference type="Pfam" id="PF13692">
    <property type="entry name" value="Glyco_trans_1_4"/>
    <property type="match status" value="1"/>
</dbReference>
<dbReference type="EC" id="2.4.-.-" evidence="2"/>
<evidence type="ECO:0000313" key="3">
    <source>
        <dbReference type="Proteomes" id="UP001241056"/>
    </source>
</evidence>
<protein>
    <submittedName>
        <fullName evidence="2">Glycosyltransferase</fullName>
        <ecNumber evidence="2">2.4.-.-</ecNumber>
    </submittedName>
</protein>